<dbReference type="Proteomes" id="UP000275076">
    <property type="component" value="Unassembled WGS sequence"/>
</dbReference>
<evidence type="ECO:0000313" key="1">
    <source>
        <dbReference type="EMBL" id="RSL29128.1"/>
    </source>
</evidence>
<accession>A0A428MSR8</accession>
<comment type="caution">
    <text evidence="1">The sequence shown here is derived from an EMBL/GenBank/DDBJ whole genome shotgun (WGS) entry which is preliminary data.</text>
</comment>
<dbReference type="EMBL" id="RBVX01000092">
    <property type="protein sequence ID" value="RSL29128.1"/>
    <property type="molecule type" value="Genomic_DNA"/>
</dbReference>
<gene>
    <name evidence="1" type="ORF">D7Z54_32885</name>
</gene>
<protein>
    <recommendedName>
        <fullName evidence="3">3D (Asp-Asp-Asp) domain-containing protein</fullName>
    </recommendedName>
</protein>
<evidence type="ECO:0000313" key="2">
    <source>
        <dbReference type="Proteomes" id="UP000275076"/>
    </source>
</evidence>
<proteinExistence type="predicted"/>
<dbReference type="InterPro" id="IPR059180">
    <property type="entry name" value="3D_YorM"/>
</dbReference>
<dbReference type="CDD" id="cd14667">
    <property type="entry name" value="3D_containing_proteins"/>
    <property type="match status" value="1"/>
</dbReference>
<reference evidence="1 2" key="1">
    <citation type="submission" date="2018-10" db="EMBL/GenBank/DDBJ databases">
        <title>Draft genome sequence of Bacillus salarius IM0101, isolated from a hypersaline soil in Inner Mongolia, China.</title>
        <authorList>
            <person name="Yamprayoonswat W."/>
            <person name="Boonvisut S."/>
            <person name="Jumpathong W."/>
            <person name="Sittihan S."/>
            <person name="Ruangsuj P."/>
            <person name="Wanthongcharoen S."/>
            <person name="Thongpramul N."/>
            <person name="Pimmason S."/>
            <person name="Yu B."/>
            <person name="Yasawong M."/>
        </authorList>
    </citation>
    <scope>NUCLEOTIDE SEQUENCE [LARGE SCALE GENOMIC DNA]</scope>
    <source>
        <strain evidence="1 2">IM0101</strain>
    </source>
</reference>
<keyword evidence="2" id="KW-1185">Reference proteome</keyword>
<sequence>MPAEPEVSEQAAVAHTETFEVTWYTAGPESTGKQPGDPGYGVTASGERVQAGKTIACPPEYDFGTVIAIEGVGERVCHDRGGHIGAGRLDVYVEDVGQARENGRQTLEAEVIE</sequence>
<organism evidence="1 2">
    <name type="scientific">Salibacterium salarium</name>
    <dbReference type="NCBI Taxonomy" id="284579"/>
    <lineage>
        <taxon>Bacteria</taxon>
        <taxon>Bacillati</taxon>
        <taxon>Bacillota</taxon>
        <taxon>Bacilli</taxon>
        <taxon>Bacillales</taxon>
        <taxon>Bacillaceae</taxon>
    </lineage>
</organism>
<dbReference type="AlphaFoldDB" id="A0A428MSR8"/>
<name>A0A428MSR8_9BACI</name>
<evidence type="ECO:0008006" key="3">
    <source>
        <dbReference type="Google" id="ProtNLM"/>
    </source>
</evidence>